<evidence type="ECO:0000256" key="1">
    <source>
        <dbReference type="SAM" id="Phobius"/>
    </source>
</evidence>
<dbReference type="PANTHER" id="PTHR23542:SF1">
    <property type="entry name" value="MAJOR FACILITATOR SUPERFAMILY (MFS) PROFILE DOMAIN-CONTAINING PROTEIN"/>
    <property type="match status" value="1"/>
</dbReference>
<dbReference type="Proteomes" id="UP000246410">
    <property type="component" value="Unassembled WGS sequence"/>
</dbReference>
<evidence type="ECO:0000313" key="2">
    <source>
        <dbReference type="EMBL" id="PWV70444.1"/>
    </source>
</evidence>
<feature type="transmembrane region" description="Helical" evidence="1">
    <location>
        <begin position="273"/>
        <end position="290"/>
    </location>
</feature>
<gene>
    <name evidence="2" type="ORF">DFR69_113158</name>
</gene>
<dbReference type="Gene3D" id="1.20.1250.20">
    <property type="entry name" value="MFS general substrate transporter like domains"/>
    <property type="match status" value="2"/>
</dbReference>
<dbReference type="EMBL" id="QGTL01000013">
    <property type="protein sequence ID" value="PWV70444.1"/>
    <property type="molecule type" value="Genomic_DNA"/>
</dbReference>
<dbReference type="RefSeq" id="WP_110040705.1">
    <property type="nucleotide sequence ID" value="NZ_QGTL01000013.1"/>
</dbReference>
<dbReference type="PANTHER" id="PTHR23542">
    <property type="match status" value="1"/>
</dbReference>
<accession>A0A317N5U5</accession>
<keyword evidence="1" id="KW-0812">Transmembrane</keyword>
<proteinExistence type="predicted"/>
<protein>
    <submittedName>
        <fullName evidence="2">Putative MFS family arabinose efflux permease</fullName>
    </submittedName>
</protein>
<sequence length="387" mass="39783">MPELGPYRAVFAIGRFRSLALIALFARVPAAAAPIVLTMHVVHEMGHGYAAAGLVGSAAAVGSGIGAPAMGWINDRRGLRTTLILTACAEAGFWVAAPLLSLSALLPAALVASALGMPINSVVRQCAAAIAPRCHWRAAFAVDSITTDLAYVLGPALGVLTLLHVGSAAVMWTFGACWLIVNTLLWFLDPPTRSESDQAPRRALRGWFSRPLLAALLIASTTVALSVATELTLVAKLQSHGQQALIAPIYALWALASAAGGFVYGLSGGGIRLFSYSLALTGFTFLLAPVGTWQGLALLLVPAGLACAPSLAACSVRISELAPDQARGLVTGLHGFAMTLGATATTPAVGVLIDRTTAGTAIAVTAVVCLVIIVAAARLDHSEPRES</sequence>
<comment type="caution">
    <text evidence="2">The sequence shown here is derived from an EMBL/GenBank/DDBJ whole genome shotgun (WGS) entry which is preliminary data.</text>
</comment>
<feature type="transmembrane region" description="Helical" evidence="1">
    <location>
        <begin position="296"/>
        <end position="316"/>
    </location>
</feature>
<feature type="transmembrane region" description="Helical" evidence="1">
    <location>
        <begin position="93"/>
        <end position="117"/>
    </location>
</feature>
<reference evidence="2 3" key="1">
    <citation type="submission" date="2018-05" db="EMBL/GenBank/DDBJ databases">
        <title>Genomic Encyclopedia of Type Strains, Phase IV (KMG-IV): sequencing the most valuable type-strain genomes for metagenomic binning, comparative biology and taxonomic classification.</title>
        <authorList>
            <person name="Goeker M."/>
        </authorList>
    </citation>
    <scope>NUCLEOTIDE SEQUENCE [LARGE SCALE GENOMIC DNA]</scope>
    <source>
        <strain evidence="2 3">DSM 44717</strain>
    </source>
</reference>
<dbReference type="Pfam" id="PF07690">
    <property type="entry name" value="MFS_1"/>
    <property type="match status" value="2"/>
</dbReference>
<keyword evidence="1" id="KW-0472">Membrane</keyword>
<evidence type="ECO:0000313" key="3">
    <source>
        <dbReference type="Proteomes" id="UP000246410"/>
    </source>
</evidence>
<feature type="transmembrane region" description="Helical" evidence="1">
    <location>
        <begin position="208"/>
        <end position="227"/>
    </location>
</feature>
<dbReference type="GO" id="GO:0022857">
    <property type="term" value="F:transmembrane transporter activity"/>
    <property type="evidence" value="ECO:0007669"/>
    <property type="project" value="InterPro"/>
</dbReference>
<feature type="transmembrane region" description="Helical" evidence="1">
    <location>
        <begin position="20"/>
        <end position="42"/>
    </location>
</feature>
<keyword evidence="1" id="KW-1133">Transmembrane helix</keyword>
<feature type="transmembrane region" description="Helical" evidence="1">
    <location>
        <begin position="328"/>
        <end position="353"/>
    </location>
</feature>
<dbReference type="InterPro" id="IPR011701">
    <property type="entry name" value="MFS"/>
</dbReference>
<keyword evidence="3" id="KW-1185">Reference proteome</keyword>
<organism evidence="2 3">
    <name type="scientific">Nocardia neocaledoniensis</name>
    <dbReference type="NCBI Taxonomy" id="236511"/>
    <lineage>
        <taxon>Bacteria</taxon>
        <taxon>Bacillati</taxon>
        <taxon>Actinomycetota</taxon>
        <taxon>Actinomycetes</taxon>
        <taxon>Mycobacteriales</taxon>
        <taxon>Nocardiaceae</taxon>
        <taxon>Nocardia</taxon>
    </lineage>
</organism>
<feature type="transmembrane region" description="Helical" evidence="1">
    <location>
        <begin position="49"/>
        <end position="73"/>
    </location>
</feature>
<dbReference type="SUPFAM" id="SSF103473">
    <property type="entry name" value="MFS general substrate transporter"/>
    <property type="match status" value="1"/>
</dbReference>
<dbReference type="InterPro" id="IPR036259">
    <property type="entry name" value="MFS_trans_sf"/>
</dbReference>
<dbReference type="AlphaFoldDB" id="A0A317N5U5"/>
<feature type="transmembrane region" description="Helical" evidence="1">
    <location>
        <begin position="359"/>
        <end position="379"/>
    </location>
</feature>
<feature type="transmembrane region" description="Helical" evidence="1">
    <location>
        <begin position="169"/>
        <end position="188"/>
    </location>
</feature>
<name>A0A317N5U5_9NOCA</name>
<feature type="transmembrane region" description="Helical" evidence="1">
    <location>
        <begin position="247"/>
        <end position="266"/>
    </location>
</feature>